<evidence type="ECO:0000256" key="3">
    <source>
        <dbReference type="ARBA" id="ARBA00022722"/>
    </source>
</evidence>
<dbReference type="InterPro" id="IPR020568">
    <property type="entry name" value="Ribosomal_Su5_D2-typ_SF"/>
</dbReference>
<dbReference type="SUPFAM" id="SSF54211">
    <property type="entry name" value="Ribosomal protein S5 domain 2-like"/>
    <property type="match status" value="1"/>
</dbReference>
<dbReference type="Pfam" id="PF00825">
    <property type="entry name" value="Ribonuclease_P"/>
    <property type="match status" value="1"/>
</dbReference>
<organism evidence="9 10">
    <name type="scientific">Mucinivorans hirudinis</name>
    <dbReference type="NCBI Taxonomy" id="1433126"/>
    <lineage>
        <taxon>Bacteria</taxon>
        <taxon>Pseudomonadati</taxon>
        <taxon>Bacteroidota</taxon>
        <taxon>Bacteroidia</taxon>
        <taxon>Bacteroidales</taxon>
        <taxon>Rikenellaceae</taxon>
        <taxon>Mucinivorans</taxon>
    </lineage>
</organism>
<evidence type="ECO:0000256" key="5">
    <source>
        <dbReference type="ARBA" id="ARBA00022801"/>
    </source>
</evidence>
<dbReference type="InterPro" id="IPR014721">
    <property type="entry name" value="Ribsml_uS5_D2-typ_fold_subgr"/>
</dbReference>
<proteinExistence type="inferred from homology"/>
<dbReference type="GO" id="GO:0004526">
    <property type="term" value="F:ribonuclease P activity"/>
    <property type="evidence" value="ECO:0007669"/>
    <property type="project" value="UniProtKB-UniRule"/>
</dbReference>
<dbReference type="OrthoDB" id="1524972at2"/>
<evidence type="ECO:0000313" key="9">
    <source>
        <dbReference type="EMBL" id="CDN31670.1"/>
    </source>
</evidence>
<protein>
    <recommendedName>
        <fullName evidence="7">Ribonuclease P protein component</fullName>
        <shortName evidence="7">RNase P protein</shortName>
        <shortName evidence="7">RNaseP protein</shortName>
        <ecNumber evidence="7">3.1.26.5</ecNumber>
    </recommendedName>
    <alternativeName>
        <fullName evidence="7">Protein C5</fullName>
    </alternativeName>
</protein>
<keyword evidence="3 7" id="KW-0540">Nuclease</keyword>
<evidence type="ECO:0000256" key="8">
    <source>
        <dbReference type="SAM" id="MobiDB-lite"/>
    </source>
</evidence>
<evidence type="ECO:0000256" key="4">
    <source>
        <dbReference type="ARBA" id="ARBA00022759"/>
    </source>
</evidence>
<dbReference type="EMBL" id="HG934468">
    <property type="protein sequence ID" value="CDN31670.1"/>
    <property type="molecule type" value="Genomic_DNA"/>
</dbReference>
<comment type="function">
    <text evidence="1 7">RNaseP catalyzes the removal of the 5'-leader sequence from pre-tRNA to produce the mature 5'-terminus. It can also cleave other RNA substrates such as 4.5S RNA. The protein component plays an auxiliary but essential role in vivo by binding to the 5'-leader sequence and broadening the substrate specificity of the ribozyme.</text>
</comment>
<dbReference type="Proteomes" id="UP000027616">
    <property type="component" value="Chromosome I"/>
</dbReference>
<dbReference type="GO" id="GO:0001682">
    <property type="term" value="P:tRNA 5'-leader removal"/>
    <property type="evidence" value="ECO:0007669"/>
    <property type="project" value="UniProtKB-UniRule"/>
</dbReference>
<dbReference type="KEGG" id="rbc:BN938_1583"/>
<reference evidence="9 10" key="1">
    <citation type="journal article" date="2015" name="Genome Announc.">
        <title>Complete Genome Sequence of the Novel Leech Symbiont Mucinivorans hirudinis M3T.</title>
        <authorList>
            <person name="Nelson M.C."/>
            <person name="Bomar L."/>
            <person name="Graf J."/>
        </authorList>
    </citation>
    <scope>NUCLEOTIDE SEQUENCE [LARGE SCALE GENOMIC DNA]</scope>
    <source>
        <strain evidence="10">M3</strain>
    </source>
</reference>
<dbReference type="Gene3D" id="3.30.230.10">
    <property type="match status" value="1"/>
</dbReference>
<dbReference type="HOGENOM" id="CLU_117179_1_0_10"/>
<evidence type="ECO:0000256" key="1">
    <source>
        <dbReference type="ARBA" id="ARBA00002663"/>
    </source>
</evidence>
<evidence type="ECO:0000313" key="10">
    <source>
        <dbReference type="Proteomes" id="UP000027616"/>
    </source>
</evidence>
<comment type="catalytic activity">
    <reaction evidence="7">
        <text>Endonucleolytic cleavage of RNA, removing 5'-extranucleotides from tRNA precursor.</text>
        <dbReference type="EC" id="3.1.26.5"/>
    </reaction>
</comment>
<dbReference type="PATRIC" id="fig|1433126.3.peg.1568"/>
<name>A0A060R8B3_9BACT</name>
<keyword evidence="2 7" id="KW-0819">tRNA processing</keyword>
<dbReference type="eggNOG" id="COG0594">
    <property type="taxonomic scope" value="Bacteria"/>
</dbReference>
<evidence type="ECO:0000256" key="2">
    <source>
        <dbReference type="ARBA" id="ARBA00022694"/>
    </source>
</evidence>
<keyword evidence="10" id="KW-1185">Reference proteome</keyword>
<keyword evidence="5 7" id="KW-0378">Hydrolase</keyword>
<dbReference type="GO" id="GO:0000049">
    <property type="term" value="F:tRNA binding"/>
    <property type="evidence" value="ECO:0007669"/>
    <property type="project" value="UniProtKB-UniRule"/>
</dbReference>
<evidence type="ECO:0000256" key="7">
    <source>
        <dbReference type="HAMAP-Rule" id="MF_00227"/>
    </source>
</evidence>
<comment type="similarity">
    <text evidence="7">Belongs to the RnpA family.</text>
</comment>
<dbReference type="EC" id="3.1.26.5" evidence="7"/>
<dbReference type="InterPro" id="IPR000100">
    <property type="entry name" value="RNase_P"/>
</dbReference>
<keyword evidence="6 7" id="KW-0694">RNA-binding</keyword>
<feature type="region of interest" description="Disordered" evidence="8">
    <location>
        <begin position="1"/>
        <end position="23"/>
    </location>
</feature>
<gene>
    <name evidence="7" type="primary">rnpA</name>
    <name evidence="9" type="ORF">BN938_1583</name>
</gene>
<dbReference type="PROSITE" id="PS00648">
    <property type="entry name" value="RIBONUCLEASE_P"/>
    <property type="match status" value="1"/>
</dbReference>
<comment type="subunit">
    <text evidence="7">Consists of a catalytic RNA component (M1 or rnpB) and a protein subunit.</text>
</comment>
<sequence length="157" mass="17233">MSNAGNENIGDLQTRGTQAKDARFPKSERLCSRIAIDNLFAKGEATMGYPLRSVYTVTGCEQGGGVKVLVVVGKRYFKRAVDRNLLKRRIREAYRLNKGELTGIAQQSGVEVRLTLNYIGREVLDYKAVENGTTTILGKILAKIIAKNGNRPATTAD</sequence>
<dbReference type="AlphaFoldDB" id="A0A060R8B3"/>
<dbReference type="InterPro" id="IPR020539">
    <property type="entry name" value="RNase_P_CS"/>
</dbReference>
<keyword evidence="4 7" id="KW-0255">Endonuclease</keyword>
<accession>A0A060R8B3</accession>
<evidence type="ECO:0000256" key="6">
    <source>
        <dbReference type="ARBA" id="ARBA00022884"/>
    </source>
</evidence>
<dbReference type="HAMAP" id="MF_00227">
    <property type="entry name" value="RNase_P"/>
    <property type="match status" value="1"/>
</dbReference>
<dbReference type="STRING" id="1433126.BN938_1583"/>